<organism evidence="2 3">
    <name type="scientific">Elaeis guineensis var. tenera</name>
    <name type="common">Oil palm</name>
    <dbReference type="NCBI Taxonomy" id="51953"/>
    <lineage>
        <taxon>Eukaryota</taxon>
        <taxon>Viridiplantae</taxon>
        <taxon>Streptophyta</taxon>
        <taxon>Embryophyta</taxon>
        <taxon>Tracheophyta</taxon>
        <taxon>Spermatophyta</taxon>
        <taxon>Magnoliopsida</taxon>
        <taxon>Liliopsida</taxon>
        <taxon>Arecaceae</taxon>
        <taxon>Arecoideae</taxon>
        <taxon>Cocoseae</taxon>
        <taxon>Elaeidinae</taxon>
        <taxon>Elaeis</taxon>
    </lineage>
</organism>
<dbReference type="FunCoup" id="A0A6I9RNF4">
    <property type="interactions" value="2549"/>
</dbReference>
<evidence type="ECO:0000313" key="2">
    <source>
        <dbReference type="Proteomes" id="UP000504607"/>
    </source>
</evidence>
<dbReference type="AlphaFoldDB" id="A0A6I9RNF4"/>
<sequence>MAVKKSRFLGRLRRAIQKVKFLLSFNTSRWFLSSLLGSPAGPRRLSLKGQPGLLDCAEDYYEVGSSFGLSRTTSSASGVSRTTSSASEISRTLSDASTGDDIDKRAEIFIANFYRHIQMERQVSLELRYCKERRSLERTREKKEKEDE</sequence>
<feature type="compositionally biased region" description="Polar residues" evidence="1">
    <location>
        <begin position="88"/>
        <end position="97"/>
    </location>
</feature>
<proteinExistence type="predicted"/>
<gene>
    <name evidence="3" type="primary">LOC105050788</name>
</gene>
<dbReference type="Pfam" id="PF05553">
    <property type="entry name" value="DUF761"/>
    <property type="match status" value="1"/>
</dbReference>
<dbReference type="RefSeq" id="XP_010929243.2">
    <property type="nucleotide sequence ID" value="XM_010930941.3"/>
</dbReference>
<feature type="region of interest" description="Disordered" evidence="1">
    <location>
        <begin position="69"/>
        <end position="98"/>
    </location>
</feature>
<dbReference type="OrthoDB" id="1682876at2759"/>
<evidence type="ECO:0000256" key="1">
    <source>
        <dbReference type="SAM" id="MobiDB-lite"/>
    </source>
</evidence>
<reference evidence="3" key="1">
    <citation type="submission" date="2025-08" db="UniProtKB">
        <authorList>
            <consortium name="RefSeq"/>
        </authorList>
    </citation>
    <scope>IDENTIFICATION</scope>
</reference>
<keyword evidence="2" id="KW-1185">Reference proteome</keyword>
<dbReference type="InterPro" id="IPR008480">
    <property type="entry name" value="DUF761_pln"/>
</dbReference>
<protein>
    <submittedName>
        <fullName evidence="3">Uncharacterized protein LOC105050788</fullName>
    </submittedName>
</protein>
<dbReference type="InParanoid" id="A0A6I9RNF4"/>
<dbReference type="Proteomes" id="UP000504607">
    <property type="component" value="Chromosome 8"/>
</dbReference>
<accession>A0A6I9RNF4</accession>
<feature type="compositionally biased region" description="Low complexity" evidence="1">
    <location>
        <begin position="70"/>
        <end position="87"/>
    </location>
</feature>
<evidence type="ECO:0000313" key="3">
    <source>
        <dbReference type="RefSeq" id="XP_010929243.2"/>
    </source>
</evidence>
<name>A0A6I9RNF4_ELAGV</name>